<dbReference type="EMBL" id="LAZR01004363">
    <property type="protein sequence ID" value="KKN09302.1"/>
    <property type="molecule type" value="Genomic_DNA"/>
</dbReference>
<feature type="compositionally biased region" description="Basic and acidic residues" evidence="1">
    <location>
        <begin position="56"/>
        <end position="71"/>
    </location>
</feature>
<sequence length="151" mass="16381">MARHWAPLRDPNKPETRSRSISRVGTSADQWGQRPMFSEPGEDQLPPDQGNMGYEGRPDDIHPSDGRKSADGVADFRVDEAGSSVTVLPVSTDNVLAPPTDAQITAAFGADKPDGFVGIINDNGSSVQVWLCVRTKAAVDAWWYEQLTKAT</sequence>
<accession>A0A0F9NBJ5</accession>
<organism evidence="2">
    <name type="scientific">marine sediment metagenome</name>
    <dbReference type="NCBI Taxonomy" id="412755"/>
    <lineage>
        <taxon>unclassified sequences</taxon>
        <taxon>metagenomes</taxon>
        <taxon>ecological metagenomes</taxon>
    </lineage>
</organism>
<evidence type="ECO:0000256" key="1">
    <source>
        <dbReference type="SAM" id="MobiDB-lite"/>
    </source>
</evidence>
<gene>
    <name evidence="2" type="ORF">LCGC14_1047930</name>
</gene>
<proteinExistence type="predicted"/>
<evidence type="ECO:0000313" key="2">
    <source>
        <dbReference type="EMBL" id="KKN09302.1"/>
    </source>
</evidence>
<feature type="region of interest" description="Disordered" evidence="1">
    <location>
        <begin position="1"/>
        <end position="71"/>
    </location>
</feature>
<feature type="compositionally biased region" description="Polar residues" evidence="1">
    <location>
        <begin position="19"/>
        <end position="30"/>
    </location>
</feature>
<comment type="caution">
    <text evidence="2">The sequence shown here is derived from an EMBL/GenBank/DDBJ whole genome shotgun (WGS) entry which is preliminary data.</text>
</comment>
<protein>
    <submittedName>
        <fullName evidence="2">Uncharacterized protein</fullName>
    </submittedName>
</protein>
<reference evidence="2" key="1">
    <citation type="journal article" date="2015" name="Nature">
        <title>Complex archaea that bridge the gap between prokaryotes and eukaryotes.</title>
        <authorList>
            <person name="Spang A."/>
            <person name="Saw J.H."/>
            <person name="Jorgensen S.L."/>
            <person name="Zaremba-Niedzwiedzka K."/>
            <person name="Martijn J."/>
            <person name="Lind A.E."/>
            <person name="van Eijk R."/>
            <person name="Schleper C."/>
            <person name="Guy L."/>
            <person name="Ettema T.J."/>
        </authorList>
    </citation>
    <scope>NUCLEOTIDE SEQUENCE</scope>
</reference>
<name>A0A0F9NBJ5_9ZZZZ</name>
<dbReference type="AlphaFoldDB" id="A0A0F9NBJ5"/>